<accession>A0A182S015</accession>
<reference evidence="2" key="1">
    <citation type="submission" date="2020-05" db="UniProtKB">
        <authorList>
            <consortium name="EnsemblMetazoa"/>
        </authorList>
    </citation>
    <scope>IDENTIFICATION</scope>
    <source>
        <strain evidence="2">FUMOZ</strain>
    </source>
</reference>
<sequence>MSTLHLQRQRKKRTFIRKLRHNANIIEIHNFVNNHFQQLCTQDKNLRESQINIKTKISEECELNRNFSNEIETREIYYAIRTACKNRSPGTDGLSYELNDSFYDIIQKEINLIFNEVFNLQVPTQFGDGIIVLVSQNNSTYNENIESFRPSLNCDYKIFSKIIKNRVEHIIENNKLLTSSQKCSNKHRNVFQALLSIKDKIFSLKHKHKTGKLISFDMEKAFDRVDHTYLYKTIVQKFNLDKTTSIDIGLVSDRIVVDWLDNSCKIKILGILFTNCHRLTIKLNWEATTHKFAQIIRQHKTRELNLQQKVMLANTYLTSKLWYVGSIMTINKYLLGRITL</sequence>
<dbReference type="Pfam" id="PF00078">
    <property type="entry name" value="RVT_1"/>
    <property type="match status" value="1"/>
</dbReference>
<dbReference type="PANTHER" id="PTHR19446">
    <property type="entry name" value="REVERSE TRANSCRIPTASES"/>
    <property type="match status" value="1"/>
</dbReference>
<dbReference type="VEuPathDB" id="VectorBase:AFUN011898"/>
<dbReference type="EnsemblMetazoa" id="AFUN011898-RA">
    <property type="protein sequence ID" value="AFUN011898-PA"/>
    <property type="gene ID" value="AFUN011898"/>
</dbReference>
<name>A0A182S015_ANOFN</name>
<protein>
    <submittedName>
        <fullName evidence="2">Reverse transcriptase domain-containing protein</fullName>
    </submittedName>
</protein>
<proteinExistence type="predicted"/>
<dbReference type="STRING" id="62324.A0A182S015"/>
<dbReference type="InterPro" id="IPR000477">
    <property type="entry name" value="RT_dom"/>
</dbReference>
<evidence type="ECO:0000313" key="2">
    <source>
        <dbReference type="EnsemblMetazoa" id="AFUN011898-PA"/>
    </source>
</evidence>
<feature type="domain" description="Reverse transcriptase" evidence="1">
    <location>
        <begin position="145"/>
        <end position="243"/>
    </location>
</feature>
<evidence type="ECO:0000259" key="1">
    <source>
        <dbReference type="Pfam" id="PF00078"/>
    </source>
</evidence>
<dbReference type="AlphaFoldDB" id="A0A182S015"/>
<organism evidence="2">
    <name type="scientific">Anopheles funestus</name>
    <name type="common">African malaria mosquito</name>
    <dbReference type="NCBI Taxonomy" id="62324"/>
    <lineage>
        <taxon>Eukaryota</taxon>
        <taxon>Metazoa</taxon>
        <taxon>Ecdysozoa</taxon>
        <taxon>Arthropoda</taxon>
        <taxon>Hexapoda</taxon>
        <taxon>Insecta</taxon>
        <taxon>Pterygota</taxon>
        <taxon>Neoptera</taxon>
        <taxon>Endopterygota</taxon>
        <taxon>Diptera</taxon>
        <taxon>Nematocera</taxon>
        <taxon>Culicoidea</taxon>
        <taxon>Culicidae</taxon>
        <taxon>Anophelinae</taxon>
        <taxon>Anopheles</taxon>
    </lineage>
</organism>